<dbReference type="SMART" id="SM00855">
    <property type="entry name" value="PGAM"/>
    <property type="match status" value="1"/>
</dbReference>
<dbReference type="AlphaFoldDB" id="A0A453MEH0"/>
<accession>A0A453MEH0</accession>
<reference evidence="3" key="1">
    <citation type="journal article" date="2014" name="Science">
        <title>Ancient hybridizations among the ancestral genomes of bread wheat.</title>
        <authorList>
            <consortium name="International Wheat Genome Sequencing Consortium,"/>
            <person name="Marcussen T."/>
            <person name="Sandve S.R."/>
            <person name="Heier L."/>
            <person name="Spannagl M."/>
            <person name="Pfeifer M."/>
            <person name="Jakobsen K.S."/>
            <person name="Wulff B.B."/>
            <person name="Steuernagel B."/>
            <person name="Mayer K.F."/>
            <person name="Olsen O.A."/>
        </authorList>
    </citation>
    <scope>NUCLEOTIDE SEQUENCE [LARGE SCALE GENOMIC DNA]</scope>
    <source>
        <strain evidence="3">cv. AL8/78</strain>
    </source>
</reference>
<reference evidence="3" key="2">
    <citation type="journal article" date="2017" name="Nat. Plants">
        <title>The Aegilops tauschii genome reveals multiple impacts of transposons.</title>
        <authorList>
            <person name="Zhao G."/>
            <person name="Zou C."/>
            <person name="Li K."/>
            <person name="Wang K."/>
            <person name="Li T."/>
            <person name="Gao L."/>
            <person name="Zhang X."/>
            <person name="Wang H."/>
            <person name="Yang Z."/>
            <person name="Liu X."/>
            <person name="Jiang W."/>
            <person name="Mao L."/>
            <person name="Kong X."/>
            <person name="Jiao Y."/>
            <person name="Jia J."/>
        </authorList>
    </citation>
    <scope>NUCLEOTIDE SEQUENCE [LARGE SCALE GENOMIC DNA]</scope>
    <source>
        <strain evidence="3">cv. AL8/78</strain>
    </source>
</reference>
<reference evidence="2" key="3">
    <citation type="journal article" date="2017" name="Nature">
        <title>Genome sequence of the progenitor of the wheat D genome Aegilops tauschii.</title>
        <authorList>
            <person name="Luo M.C."/>
            <person name="Gu Y.Q."/>
            <person name="Puiu D."/>
            <person name="Wang H."/>
            <person name="Twardziok S.O."/>
            <person name="Deal K.R."/>
            <person name="Huo N."/>
            <person name="Zhu T."/>
            <person name="Wang L."/>
            <person name="Wang Y."/>
            <person name="McGuire P.E."/>
            <person name="Liu S."/>
            <person name="Long H."/>
            <person name="Ramasamy R.K."/>
            <person name="Rodriguez J.C."/>
            <person name="Van S.L."/>
            <person name="Yuan L."/>
            <person name="Wang Z."/>
            <person name="Xia Z."/>
            <person name="Xiao L."/>
            <person name="Anderson O.D."/>
            <person name="Ouyang S."/>
            <person name="Liang Y."/>
            <person name="Zimin A.V."/>
            <person name="Pertea G."/>
            <person name="Qi P."/>
            <person name="Bennetzen J.L."/>
            <person name="Dai X."/>
            <person name="Dawson M.W."/>
            <person name="Muller H.G."/>
            <person name="Kugler K."/>
            <person name="Rivarola-Duarte L."/>
            <person name="Spannagl M."/>
            <person name="Mayer K.F.X."/>
            <person name="Lu F.H."/>
            <person name="Bevan M.W."/>
            <person name="Leroy P."/>
            <person name="Li P."/>
            <person name="You F.M."/>
            <person name="Sun Q."/>
            <person name="Liu Z."/>
            <person name="Lyons E."/>
            <person name="Wicker T."/>
            <person name="Salzberg S.L."/>
            <person name="Devos K.M."/>
            <person name="Dvorak J."/>
        </authorList>
    </citation>
    <scope>NUCLEOTIDE SEQUENCE [LARGE SCALE GENOMIC DNA]</scope>
    <source>
        <strain evidence="2">cv. AL8/78</strain>
    </source>
</reference>
<dbReference type="Proteomes" id="UP000015105">
    <property type="component" value="Chromosome 5D"/>
</dbReference>
<evidence type="ECO:0000313" key="3">
    <source>
        <dbReference type="Proteomes" id="UP000015105"/>
    </source>
</evidence>
<dbReference type="SUPFAM" id="SSF53254">
    <property type="entry name" value="Phosphoglycerate mutase-like"/>
    <property type="match status" value="1"/>
</dbReference>
<name>A0A453MEH0_AEGTS</name>
<reference evidence="2" key="4">
    <citation type="submission" date="2019-03" db="UniProtKB">
        <authorList>
            <consortium name="EnsemblPlants"/>
        </authorList>
    </citation>
    <scope>IDENTIFICATION</scope>
</reference>
<sequence length="295" mass="32390">CGHSSRPRQRLRCRCCEDTLGVPRRRATSSSGAQEHQQQHYFPELRPLPYPAPPPRPRRIVLVRHGQSEGNVDEGAYTRVPDPLIGLTPKGHRQAEDCGRRLHRLLSSGHGDDEEEDSDDDWKVYFYVSPYRRTLETLRGVGRAFDARRIAGVREEPRIREQDFGTPSDPIRMRIKKWIALSRTTTWPDRTPTCLSVAVSRELPGPGEDAGGEGDPAALRPVLLPVPGRRVGGGRVRPDHGLPRDPPRRHRHRPVPAAVAAGRPDGAGDEPGAGVARADAAGVPDAVVQVDGAAV</sequence>
<dbReference type="Gramene" id="AET5Gv21156100.1">
    <property type="protein sequence ID" value="AET5Gv21156100.1"/>
    <property type="gene ID" value="AET5Gv21156100"/>
</dbReference>
<dbReference type="EnsemblPlants" id="AET5Gv21156100.1">
    <property type="protein sequence ID" value="AET5Gv21156100.1"/>
    <property type="gene ID" value="AET5Gv21156100"/>
</dbReference>
<feature type="region of interest" description="Disordered" evidence="1">
    <location>
        <begin position="227"/>
        <end position="282"/>
    </location>
</feature>
<feature type="compositionally biased region" description="Basic and acidic residues" evidence="1">
    <location>
        <begin position="236"/>
        <end position="246"/>
    </location>
</feature>
<dbReference type="PANTHER" id="PTHR46192">
    <property type="entry name" value="BROAD-RANGE ACID PHOSPHATASE DET1"/>
    <property type="match status" value="1"/>
</dbReference>
<dbReference type="PROSITE" id="PS00175">
    <property type="entry name" value="PG_MUTASE"/>
    <property type="match status" value="1"/>
</dbReference>
<feature type="compositionally biased region" description="Low complexity" evidence="1">
    <location>
        <begin position="255"/>
        <end position="264"/>
    </location>
</feature>
<proteinExistence type="predicted"/>
<keyword evidence="3" id="KW-1185">Reference proteome</keyword>
<dbReference type="CDD" id="cd07067">
    <property type="entry name" value="HP_PGM_like"/>
    <property type="match status" value="1"/>
</dbReference>
<reference evidence="2" key="5">
    <citation type="journal article" date="2021" name="G3 (Bethesda)">
        <title>Aegilops tauschii genome assembly Aet v5.0 features greater sequence contiguity and improved annotation.</title>
        <authorList>
            <person name="Wang L."/>
            <person name="Zhu T."/>
            <person name="Rodriguez J.C."/>
            <person name="Deal K.R."/>
            <person name="Dubcovsky J."/>
            <person name="McGuire P.E."/>
            <person name="Lux T."/>
            <person name="Spannagl M."/>
            <person name="Mayer K.F.X."/>
            <person name="Baldrich P."/>
            <person name="Meyers B.C."/>
            <person name="Huo N."/>
            <person name="Gu Y.Q."/>
            <person name="Zhou H."/>
            <person name="Devos K.M."/>
            <person name="Bennetzen J.L."/>
            <person name="Unver T."/>
            <person name="Budak H."/>
            <person name="Gulick P.J."/>
            <person name="Galiba G."/>
            <person name="Kalapos B."/>
            <person name="Nelson D.R."/>
            <person name="Li P."/>
            <person name="You F.M."/>
            <person name="Luo M.C."/>
            <person name="Dvorak J."/>
        </authorList>
    </citation>
    <scope>NUCLEOTIDE SEQUENCE [LARGE SCALE GENOMIC DNA]</scope>
    <source>
        <strain evidence="2">cv. AL8/78</strain>
    </source>
</reference>
<dbReference type="Pfam" id="PF00300">
    <property type="entry name" value="His_Phos_1"/>
    <property type="match status" value="1"/>
</dbReference>
<evidence type="ECO:0000256" key="1">
    <source>
        <dbReference type="SAM" id="MobiDB-lite"/>
    </source>
</evidence>
<feature type="compositionally biased region" description="Low complexity" evidence="1">
    <location>
        <begin position="272"/>
        <end position="282"/>
    </location>
</feature>
<feature type="compositionally biased region" description="Polar residues" evidence="1">
    <location>
        <begin position="28"/>
        <end position="40"/>
    </location>
</feature>
<organism evidence="2 3">
    <name type="scientific">Aegilops tauschii subsp. strangulata</name>
    <name type="common">Goatgrass</name>
    <dbReference type="NCBI Taxonomy" id="200361"/>
    <lineage>
        <taxon>Eukaryota</taxon>
        <taxon>Viridiplantae</taxon>
        <taxon>Streptophyta</taxon>
        <taxon>Embryophyta</taxon>
        <taxon>Tracheophyta</taxon>
        <taxon>Spermatophyta</taxon>
        <taxon>Magnoliopsida</taxon>
        <taxon>Liliopsida</taxon>
        <taxon>Poales</taxon>
        <taxon>Poaceae</taxon>
        <taxon>BOP clade</taxon>
        <taxon>Pooideae</taxon>
        <taxon>Triticodae</taxon>
        <taxon>Triticeae</taxon>
        <taxon>Triticinae</taxon>
        <taxon>Aegilops</taxon>
    </lineage>
</organism>
<dbReference type="InterPro" id="IPR013078">
    <property type="entry name" value="His_Pase_superF_clade-1"/>
</dbReference>
<dbReference type="InterPro" id="IPR029033">
    <property type="entry name" value="His_PPase_superfam"/>
</dbReference>
<evidence type="ECO:0000313" key="2">
    <source>
        <dbReference type="EnsemblPlants" id="AET5Gv21156100.1"/>
    </source>
</evidence>
<feature type="region of interest" description="Disordered" evidence="1">
    <location>
        <begin position="24"/>
        <end position="49"/>
    </location>
</feature>
<dbReference type="InterPro" id="IPR001345">
    <property type="entry name" value="PG/BPGM_mutase_AS"/>
</dbReference>
<dbReference type="Gene3D" id="3.40.50.1240">
    <property type="entry name" value="Phosphoglycerate mutase-like"/>
    <property type="match status" value="1"/>
</dbReference>
<dbReference type="GO" id="GO:0003824">
    <property type="term" value="F:catalytic activity"/>
    <property type="evidence" value="ECO:0007669"/>
    <property type="project" value="InterPro"/>
</dbReference>
<protein>
    <submittedName>
        <fullName evidence="2">Uncharacterized protein</fullName>
    </submittedName>
</protein>
<dbReference type="InterPro" id="IPR052765">
    <property type="entry name" value="PGM-Related"/>
</dbReference>